<keyword evidence="2" id="KW-1185">Reference proteome</keyword>
<accession>A0A9P6UFF1</accession>
<name>A0A9P6UFF1_9FUNG</name>
<evidence type="ECO:0000313" key="1">
    <source>
        <dbReference type="EMBL" id="KAG0287467.1"/>
    </source>
</evidence>
<evidence type="ECO:0000313" key="2">
    <source>
        <dbReference type="Proteomes" id="UP000823405"/>
    </source>
</evidence>
<protein>
    <submittedName>
        <fullName evidence="1">Uncharacterized protein</fullName>
    </submittedName>
</protein>
<organism evidence="1 2">
    <name type="scientific">Linnemannia gamsii</name>
    <dbReference type="NCBI Taxonomy" id="64522"/>
    <lineage>
        <taxon>Eukaryota</taxon>
        <taxon>Fungi</taxon>
        <taxon>Fungi incertae sedis</taxon>
        <taxon>Mucoromycota</taxon>
        <taxon>Mortierellomycotina</taxon>
        <taxon>Mortierellomycetes</taxon>
        <taxon>Mortierellales</taxon>
        <taxon>Mortierellaceae</taxon>
        <taxon>Linnemannia</taxon>
    </lineage>
</organism>
<dbReference type="AlphaFoldDB" id="A0A9P6UFF1"/>
<gene>
    <name evidence="1" type="ORF">BGZ97_007086</name>
</gene>
<proteinExistence type="predicted"/>
<sequence length="182" mass="21466">MSTDPRKQMGDHIQHLLDKSSNTETQGSVYIIYQRIRRFRFFPGSGNSKSHPTFKHWMLVILIGDEKIRLHFGEITRNPGEGMVHVSPYIPRDPKHFYFLGHIVISTEKLYSDIQDMFIERIKYSIKYNNCQHFVRSVIDHFKDRLSDQDPHMEQVTMVRGVTFAAYLGYIFSGRIFRHNAD</sequence>
<dbReference type="Proteomes" id="UP000823405">
    <property type="component" value="Unassembled WGS sequence"/>
</dbReference>
<dbReference type="OrthoDB" id="2341665at2759"/>
<dbReference type="EMBL" id="JAAAIN010003139">
    <property type="protein sequence ID" value="KAG0287467.1"/>
    <property type="molecule type" value="Genomic_DNA"/>
</dbReference>
<comment type="caution">
    <text evidence="1">The sequence shown here is derived from an EMBL/GenBank/DDBJ whole genome shotgun (WGS) entry which is preliminary data.</text>
</comment>
<reference evidence="1" key="1">
    <citation type="journal article" date="2020" name="Fungal Divers.">
        <title>Resolving the Mortierellaceae phylogeny through synthesis of multi-gene phylogenetics and phylogenomics.</title>
        <authorList>
            <person name="Vandepol N."/>
            <person name="Liber J."/>
            <person name="Desiro A."/>
            <person name="Na H."/>
            <person name="Kennedy M."/>
            <person name="Barry K."/>
            <person name="Grigoriev I.V."/>
            <person name="Miller A.N."/>
            <person name="O'Donnell K."/>
            <person name="Stajich J.E."/>
            <person name="Bonito G."/>
        </authorList>
    </citation>
    <scope>NUCLEOTIDE SEQUENCE</scope>
    <source>
        <strain evidence="1">NVP60</strain>
    </source>
</reference>